<evidence type="ECO:0000256" key="8">
    <source>
        <dbReference type="ARBA" id="ARBA00022840"/>
    </source>
</evidence>
<evidence type="ECO:0000256" key="9">
    <source>
        <dbReference type="ARBA" id="ARBA00022842"/>
    </source>
</evidence>
<keyword evidence="10 11" id="KW-0784">Thiamine biosynthesis</keyword>
<feature type="binding site" evidence="11">
    <location>
        <position position="120"/>
    </location>
    <ligand>
        <name>ATP</name>
        <dbReference type="ChEBI" id="CHEBI:30616"/>
    </ligand>
</feature>
<feature type="binding site" evidence="11">
    <location>
        <position position="173"/>
    </location>
    <ligand>
        <name>ATP</name>
        <dbReference type="ChEBI" id="CHEBI:30616"/>
    </ligand>
</feature>
<dbReference type="GO" id="GO:0016301">
    <property type="term" value="F:kinase activity"/>
    <property type="evidence" value="ECO:0007669"/>
    <property type="project" value="UniProtKB-KW"/>
</dbReference>
<name>A0ABS3HVM3_9ENTE</name>
<protein>
    <recommendedName>
        <fullName evidence="11">Hydroxyethylthiazole kinase</fullName>
        <ecNumber evidence="11">2.7.1.50</ecNumber>
    </recommendedName>
    <alternativeName>
        <fullName evidence="11">4-methyl-5-beta-hydroxyethylthiazole kinase</fullName>
        <shortName evidence="11">TH kinase</shortName>
        <shortName evidence="11">Thz kinase</shortName>
    </alternativeName>
</protein>
<reference evidence="12 13" key="1">
    <citation type="submission" date="2021-03" db="EMBL/GenBank/DDBJ databases">
        <title>Enterococcal diversity collection.</title>
        <authorList>
            <person name="Gilmore M.S."/>
            <person name="Schwartzman J."/>
            <person name="Van Tyne D."/>
            <person name="Martin M."/>
            <person name="Earl A.M."/>
            <person name="Manson A.L."/>
            <person name="Straub T."/>
            <person name="Salamzade R."/>
            <person name="Saavedra J."/>
            <person name="Lebreton F."/>
            <person name="Prichula J."/>
            <person name="Schaufler K."/>
            <person name="Gaca A."/>
            <person name="Sgardioli B."/>
            <person name="Wagenaar J."/>
            <person name="Strong T."/>
        </authorList>
    </citation>
    <scope>NUCLEOTIDE SEQUENCE [LARGE SCALE GENOMIC DNA]</scope>
    <source>
        <strain evidence="12 13">DIV0080</strain>
    </source>
</reference>
<evidence type="ECO:0000256" key="3">
    <source>
        <dbReference type="ARBA" id="ARBA00004868"/>
    </source>
</evidence>
<feature type="binding site" evidence="11">
    <location>
        <position position="200"/>
    </location>
    <ligand>
        <name>substrate</name>
    </ligand>
</feature>
<dbReference type="InterPro" id="IPR029056">
    <property type="entry name" value="Ribokinase-like"/>
</dbReference>
<dbReference type="PRINTS" id="PR01099">
    <property type="entry name" value="HYETHTZKNASE"/>
</dbReference>
<dbReference type="CDD" id="cd01170">
    <property type="entry name" value="THZ_kinase"/>
    <property type="match status" value="1"/>
</dbReference>
<sequence>MDTQFLEKRAKKVFKESPLVHCVTNEITCESMANALLYVNSKPIMADDPREFQELFSQTDALLLNLGHLSPDREKQLMAASEYANQFNTPTVIDVVGVSVSSLRKKLAFELLKNKPQVVKGNTSEMKKFCGLSSHGRGVDGHVLDQGKESLQELAEALQELVKTYPDTSFLATGAVDVIVTGDKTYLLSNGVPELDKRTGTGDMVGAIIAALLGQGETVESSLVMAVSYFNICGELAKELGGSPIGMEDFNYHLMNELSLLHEQENWWQSIKGEKTND</sequence>
<dbReference type="InterPro" id="IPR000417">
    <property type="entry name" value="Hyethyz_kinase"/>
</dbReference>
<dbReference type="HAMAP" id="MF_00228">
    <property type="entry name" value="Thz_kinase"/>
    <property type="match status" value="1"/>
</dbReference>
<evidence type="ECO:0000313" key="12">
    <source>
        <dbReference type="EMBL" id="MBO0477808.1"/>
    </source>
</evidence>
<comment type="cofactor">
    <cofactor evidence="2 11">
        <name>Mg(2+)</name>
        <dbReference type="ChEBI" id="CHEBI:18420"/>
    </cofactor>
</comment>
<evidence type="ECO:0000256" key="4">
    <source>
        <dbReference type="ARBA" id="ARBA00022679"/>
    </source>
</evidence>
<organism evidence="12 13">
    <name type="scientific">Candidatus Vagococcus giribetii</name>
    <dbReference type="NCBI Taxonomy" id="2230876"/>
    <lineage>
        <taxon>Bacteria</taxon>
        <taxon>Bacillati</taxon>
        <taxon>Bacillota</taxon>
        <taxon>Bacilli</taxon>
        <taxon>Lactobacillales</taxon>
        <taxon>Enterococcaceae</taxon>
        <taxon>Vagococcus</taxon>
    </lineage>
</organism>
<keyword evidence="6 11" id="KW-0547">Nucleotide-binding</keyword>
<comment type="catalytic activity">
    <reaction evidence="1 11">
        <text>5-(2-hydroxyethyl)-4-methylthiazole + ATP = 4-methyl-5-(2-phosphooxyethyl)-thiazole + ADP + H(+)</text>
        <dbReference type="Rhea" id="RHEA:24212"/>
        <dbReference type="ChEBI" id="CHEBI:15378"/>
        <dbReference type="ChEBI" id="CHEBI:17957"/>
        <dbReference type="ChEBI" id="CHEBI:30616"/>
        <dbReference type="ChEBI" id="CHEBI:58296"/>
        <dbReference type="ChEBI" id="CHEBI:456216"/>
        <dbReference type="EC" id="2.7.1.50"/>
    </reaction>
</comment>
<keyword evidence="7 11" id="KW-0418">Kinase</keyword>
<comment type="similarity">
    <text evidence="11">Belongs to the Thz kinase family.</text>
</comment>
<dbReference type="SUPFAM" id="SSF53613">
    <property type="entry name" value="Ribokinase-like"/>
    <property type="match status" value="1"/>
</dbReference>
<evidence type="ECO:0000256" key="5">
    <source>
        <dbReference type="ARBA" id="ARBA00022723"/>
    </source>
</evidence>
<comment type="caution">
    <text evidence="12">The sequence shown here is derived from an EMBL/GenBank/DDBJ whole genome shotgun (WGS) entry which is preliminary data.</text>
</comment>
<proteinExistence type="inferred from homology"/>
<feature type="binding site" evidence="11">
    <location>
        <position position="45"/>
    </location>
    <ligand>
        <name>substrate</name>
    </ligand>
</feature>
<keyword evidence="4 11" id="KW-0808">Transferase</keyword>
<evidence type="ECO:0000256" key="2">
    <source>
        <dbReference type="ARBA" id="ARBA00001946"/>
    </source>
</evidence>
<accession>A0ABS3HVM3</accession>
<evidence type="ECO:0000256" key="6">
    <source>
        <dbReference type="ARBA" id="ARBA00022741"/>
    </source>
</evidence>
<evidence type="ECO:0000256" key="1">
    <source>
        <dbReference type="ARBA" id="ARBA00001771"/>
    </source>
</evidence>
<dbReference type="Pfam" id="PF02110">
    <property type="entry name" value="HK"/>
    <property type="match status" value="1"/>
</dbReference>
<dbReference type="EMBL" id="JAFLVX010000035">
    <property type="protein sequence ID" value="MBO0477808.1"/>
    <property type="molecule type" value="Genomic_DNA"/>
</dbReference>
<dbReference type="Gene3D" id="3.40.1190.20">
    <property type="match status" value="1"/>
</dbReference>
<dbReference type="RefSeq" id="WP_206968124.1">
    <property type="nucleotide sequence ID" value="NZ_JAFLVX010000035.1"/>
</dbReference>
<evidence type="ECO:0000313" key="13">
    <source>
        <dbReference type="Proteomes" id="UP000664857"/>
    </source>
</evidence>
<keyword evidence="9 11" id="KW-0460">Magnesium</keyword>
<comment type="pathway">
    <text evidence="3 11">Cofactor biosynthesis; thiamine diphosphate biosynthesis; 4-methyl-5-(2-phosphoethyl)-thiazole from 5-(2-hydroxyethyl)-4-methylthiazole: step 1/1.</text>
</comment>
<evidence type="ECO:0000256" key="10">
    <source>
        <dbReference type="ARBA" id="ARBA00022977"/>
    </source>
</evidence>
<keyword evidence="5 11" id="KW-0479">Metal-binding</keyword>
<dbReference type="Proteomes" id="UP000664857">
    <property type="component" value="Unassembled WGS sequence"/>
</dbReference>
<evidence type="ECO:0000256" key="7">
    <source>
        <dbReference type="ARBA" id="ARBA00022777"/>
    </source>
</evidence>
<gene>
    <name evidence="11" type="primary">thiM</name>
    <name evidence="12" type="ORF">DOK76_12045</name>
</gene>
<comment type="function">
    <text evidence="11">Catalyzes the phosphorylation of the hydroxyl group of 4-methyl-5-beta-hydroxyethylthiazole (THZ).</text>
</comment>
<keyword evidence="13" id="KW-1185">Reference proteome</keyword>
<keyword evidence="8 11" id="KW-0067">ATP-binding</keyword>
<dbReference type="PIRSF" id="PIRSF000513">
    <property type="entry name" value="Thz_kinase"/>
    <property type="match status" value="1"/>
</dbReference>
<evidence type="ECO:0000256" key="11">
    <source>
        <dbReference type="HAMAP-Rule" id="MF_00228"/>
    </source>
</evidence>
<dbReference type="EC" id="2.7.1.50" evidence="11"/>